<dbReference type="PANTHER" id="PTHR43312">
    <property type="entry name" value="D-THREO-ALDOSE 1-DEHYDROGENASE"/>
    <property type="match status" value="1"/>
</dbReference>
<dbReference type="PROSITE" id="PS51379">
    <property type="entry name" value="4FE4S_FER_2"/>
    <property type="match status" value="1"/>
</dbReference>
<dbReference type="InterPro" id="IPR036812">
    <property type="entry name" value="NAD(P)_OxRdtase_dom_sf"/>
</dbReference>
<evidence type="ECO:0000313" key="5">
    <source>
        <dbReference type="EMBL" id="HIU42734.1"/>
    </source>
</evidence>
<evidence type="ECO:0000256" key="1">
    <source>
        <dbReference type="ARBA" id="ARBA00022723"/>
    </source>
</evidence>
<comment type="caution">
    <text evidence="5">The sequence shown here is derived from an EMBL/GenBank/DDBJ whole genome shotgun (WGS) entry which is preliminary data.</text>
</comment>
<gene>
    <name evidence="5" type="ORF">IAB67_00365</name>
</gene>
<proteinExistence type="predicted"/>
<name>A0A9D1IVF1_9CLOT</name>
<dbReference type="SUPFAM" id="SSF51430">
    <property type="entry name" value="NAD(P)-linked oxidoreductase"/>
    <property type="match status" value="1"/>
</dbReference>
<dbReference type="CDD" id="cd19096">
    <property type="entry name" value="AKR_Fe-S_oxidoreductase"/>
    <property type="match status" value="1"/>
</dbReference>
<evidence type="ECO:0000256" key="3">
    <source>
        <dbReference type="ARBA" id="ARBA00023014"/>
    </source>
</evidence>
<protein>
    <submittedName>
        <fullName evidence="5">Aldo/keto reductase</fullName>
    </submittedName>
</protein>
<keyword evidence="3" id="KW-0411">Iron-sulfur</keyword>
<dbReference type="InterPro" id="IPR023210">
    <property type="entry name" value="NADP_OxRdtase_dom"/>
</dbReference>
<reference evidence="5" key="1">
    <citation type="submission" date="2020-10" db="EMBL/GenBank/DDBJ databases">
        <authorList>
            <person name="Gilroy R."/>
        </authorList>
    </citation>
    <scope>NUCLEOTIDE SEQUENCE</scope>
    <source>
        <strain evidence="5">CHK191-8634</strain>
    </source>
</reference>
<dbReference type="Pfam" id="PF00248">
    <property type="entry name" value="Aldo_ket_red"/>
    <property type="match status" value="1"/>
</dbReference>
<dbReference type="Proteomes" id="UP000824073">
    <property type="component" value="Unassembled WGS sequence"/>
</dbReference>
<dbReference type="Gene3D" id="1.10.1060.10">
    <property type="entry name" value="Alpha-helical ferredoxin"/>
    <property type="match status" value="1"/>
</dbReference>
<dbReference type="Gene3D" id="3.20.20.100">
    <property type="entry name" value="NADP-dependent oxidoreductase domain"/>
    <property type="match status" value="1"/>
</dbReference>
<evidence type="ECO:0000259" key="4">
    <source>
        <dbReference type="PROSITE" id="PS51379"/>
    </source>
</evidence>
<dbReference type="GO" id="GO:0046872">
    <property type="term" value="F:metal ion binding"/>
    <property type="evidence" value="ECO:0007669"/>
    <property type="project" value="UniProtKB-KW"/>
</dbReference>
<dbReference type="PANTHER" id="PTHR43312:SF2">
    <property type="entry name" value="OXIDOREDUCTASE"/>
    <property type="match status" value="1"/>
</dbReference>
<evidence type="ECO:0000256" key="2">
    <source>
        <dbReference type="ARBA" id="ARBA00023004"/>
    </source>
</evidence>
<dbReference type="InterPro" id="IPR017900">
    <property type="entry name" value="4Fe4S_Fe_S_CS"/>
</dbReference>
<keyword evidence="2" id="KW-0408">Iron</keyword>
<dbReference type="InterPro" id="IPR009051">
    <property type="entry name" value="Helical_ferredxn"/>
</dbReference>
<dbReference type="EMBL" id="DVMR01000007">
    <property type="protein sequence ID" value="HIU42734.1"/>
    <property type="molecule type" value="Genomic_DNA"/>
</dbReference>
<dbReference type="Pfam" id="PF13187">
    <property type="entry name" value="Fer4_9"/>
    <property type="match status" value="1"/>
</dbReference>
<dbReference type="AlphaFoldDB" id="A0A9D1IVF1"/>
<feature type="domain" description="4Fe-4S ferredoxin-type" evidence="4">
    <location>
        <begin position="316"/>
        <end position="344"/>
    </location>
</feature>
<keyword evidence="1" id="KW-0479">Metal-binding</keyword>
<dbReference type="InterPro" id="IPR053135">
    <property type="entry name" value="AKR2_Oxidoreductase"/>
</dbReference>
<dbReference type="PROSITE" id="PS00198">
    <property type="entry name" value="4FE4S_FER_1"/>
    <property type="match status" value="1"/>
</dbReference>
<dbReference type="InterPro" id="IPR017896">
    <property type="entry name" value="4Fe4S_Fe-S-bd"/>
</dbReference>
<dbReference type="GO" id="GO:0051536">
    <property type="term" value="F:iron-sulfur cluster binding"/>
    <property type="evidence" value="ECO:0007669"/>
    <property type="project" value="UniProtKB-KW"/>
</dbReference>
<organism evidence="5 6">
    <name type="scientific">Candidatus Ventrousia excrementavium</name>
    <dbReference type="NCBI Taxonomy" id="2840961"/>
    <lineage>
        <taxon>Bacteria</taxon>
        <taxon>Bacillati</taxon>
        <taxon>Bacillota</taxon>
        <taxon>Clostridia</taxon>
        <taxon>Eubacteriales</taxon>
        <taxon>Clostridiaceae</taxon>
        <taxon>Clostridiaceae incertae sedis</taxon>
        <taxon>Candidatus Ventrousia</taxon>
    </lineage>
</organism>
<reference evidence="5" key="2">
    <citation type="journal article" date="2021" name="PeerJ">
        <title>Extensive microbial diversity within the chicken gut microbiome revealed by metagenomics and culture.</title>
        <authorList>
            <person name="Gilroy R."/>
            <person name="Ravi A."/>
            <person name="Getino M."/>
            <person name="Pursley I."/>
            <person name="Horton D.L."/>
            <person name="Alikhan N.F."/>
            <person name="Baker D."/>
            <person name="Gharbi K."/>
            <person name="Hall N."/>
            <person name="Watson M."/>
            <person name="Adriaenssens E.M."/>
            <person name="Foster-Nyarko E."/>
            <person name="Jarju S."/>
            <person name="Secka A."/>
            <person name="Antonio M."/>
            <person name="Oren A."/>
            <person name="Chaudhuri R.R."/>
            <person name="La Ragione R."/>
            <person name="Hildebrand F."/>
            <person name="Pallen M.J."/>
        </authorList>
    </citation>
    <scope>NUCLEOTIDE SEQUENCE</scope>
    <source>
        <strain evidence="5">CHK191-8634</strain>
    </source>
</reference>
<sequence>MRLPKINPDKPDIQQVQAQEMIDYAYAHGVNYYDTAWPYHQGLSETFIGKALKKYPRDSFHLVSKMPGWEAKKPEDASYIFERQLEKCQVEYFDFYLAHAMNADRLVQYKESGVFDVLLQKKKEGKIRHLGFSFHDKPEVLKKIVDLGFWEFGQIQLNYLDWTMQRAKEQYDILQAAGLPVVVMEPVRGGALHTLCPQAIELLKKAEPDASPASWAIRFAASLPGVMTVLSGMTTLEQVQDNVRTMENFKPLTDDEKKLLEQVVEIYQQSKTVPCTGCRYCMDCPAGVDIPLMFSIYNQYQLNEDKQAFVKAYTEAGESKQAQHCVACRACVPKCPQSIDIPERMADVKKLAERLMPKE</sequence>
<accession>A0A9D1IVF1</accession>
<evidence type="ECO:0000313" key="6">
    <source>
        <dbReference type="Proteomes" id="UP000824073"/>
    </source>
</evidence>
<dbReference type="SUPFAM" id="SSF46548">
    <property type="entry name" value="alpha-helical ferredoxin"/>
    <property type="match status" value="1"/>
</dbReference>